<name>A0ABX5KQZ2_9BURK</name>
<accession>A0ABX5KQZ2</accession>
<dbReference type="Gene3D" id="3.10.129.10">
    <property type="entry name" value="Hotdog Thioesterase"/>
    <property type="match status" value="1"/>
</dbReference>
<dbReference type="EMBL" id="QEOB01000004">
    <property type="protein sequence ID" value="PVX84851.1"/>
    <property type="molecule type" value="Genomic_DNA"/>
</dbReference>
<reference evidence="1 2" key="1">
    <citation type="submission" date="2018-05" db="EMBL/GenBank/DDBJ databases">
        <title>Genomic Encyclopedia of Type Strains, Phase IV (KMG-V): Genome sequencing to study the core and pangenomes of soil and plant-associated prokaryotes.</title>
        <authorList>
            <person name="Whitman W."/>
        </authorList>
    </citation>
    <scope>NUCLEOTIDE SEQUENCE [LARGE SCALE GENOMIC DNA]</scope>
    <source>
        <strain evidence="1 2">SCZa-39</strain>
    </source>
</reference>
<keyword evidence="2" id="KW-1185">Reference proteome</keyword>
<dbReference type="InterPro" id="IPR016776">
    <property type="entry name" value="ApeP-like_dehydratase"/>
</dbReference>
<dbReference type="RefSeq" id="WP_244314806.1">
    <property type="nucleotide sequence ID" value="NZ_QEOB01000004.1"/>
</dbReference>
<evidence type="ECO:0000313" key="2">
    <source>
        <dbReference type="Proteomes" id="UP000245712"/>
    </source>
</evidence>
<dbReference type="SUPFAM" id="SSF54637">
    <property type="entry name" value="Thioesterase/thiol ester dehydrase-isomerase"/>
    <property type="match status" value="1"/>
</dbReference>
<dbReference type="Pfam" id="PF22817">
    <property type="entry name" value="ApeP-like"/>
    <property type="match status" value="1"/>
</dbReference>
<protein>
    <submittedName>
        <fullName evidence="1">Hotdog family 3-hydroxylacyl-ACP dehydratase</fullName>
    </submittedName>
</protein>
<proteinExistence type="predicted"/>
<dbReference type="InterPro" id="IPR029069">
    <property type="entry name" value="HotDog_dom_sf"/>
</dbReference>
<organism evidence="1 2">
    <name type="scientific">Paraburkholderia unamae</name>
    <dbReference type="NCBI Taxonomy" id="219649"/>
    <lineage>
        <taxon>Bacteria</taxon>
        <taxon>Pseudomonadati</taxon>
        <taxon>Pseudomonadota</taxon>
        <taxon>Betaproteobacteria</taxon>
        <taxon>Burkholderiales</taxon>
        <taxon>Burkholderiaceae</taxon>
        <taxon>Paraburkholderia</taxon>
    </lineage>
</organism>
<gene>
    <name evidence="1" type="ORF">C7402_10494</name>
</gene>
<dbReference type="Proteomes" id="UP000245712">
    <property type="component" value="Unassembled WGS sequence"/>
</dbReference>
<evidence type="ECO:0000313" key="1">
    <source>
        <dbReference type="EMBL" id="PVX84851.1"/>
    </source>
</evidence>
<comment type="caution">
    <text evidence="1">The sequence shown here is derived from an EMBL/GenBank/DDBJ whole genome shotgun (WGS) entry which is preliminary data.</text>
</comment>
<sequence length="186" mass="19460">MTTQAGLPGALANVLAHAASNGPHAVANAPLDHAWIAAHIPHGGAMCLLDTVQAWDDTRICCTATSHRDPHNPLRLRGRLSAVCGVEYAAQAMAVHGAILGVLQDSQASHDGAPAGRPRVGYLASVRNVQAHIERLDTLDTPLTIDAERVSGTGNSILYAFTVRGDDRVLLTGRAAVMLDASAVIR</sequence>
<dbReference type="CDD" id="cd01289">
    <property type="entry name" value="FabA_like"/>
    <property type="match status" value="1"/>
</dbReference>